<evidence type="ECO:0000256" key="2">
    <source>
        <dbReference type="ARBA" id="ARBA00022980"/>
    </source>
</evidence>
<comment type="similarity">
    <text evidence="1 6">Belongs to the universal ribosomal protein uS8 family.</text>
</comment>
<organism evidence="7 8">
    <name type="scientific">Candidatus Roizmanbacteria bacterium CG22_combo_CG10-13_8_21_14_all_33_16</name>
    <dbReference type="NCBI Taxonomy" id="1974859"/>
    <lineage>
        <taxon>Bacteria</taxon>
        <taxon>Candidatus Roizmaniibacteriota</taxon>
    </lineage>
</organism>
<reference evidence="7 8" key="1">
    <citation type="submission" date="2017-09" db="EMBL/GenBank/DDBJ databases">
        <title>Depth-based differentiation of microbial function through sediment-hosted aquifers and enrichment of novel symbionts in the deep terrestrial subsurface.</title>
        <authorList>
            <person name="Probst A.J."/>
            <person name="Ladd B."/>
            <person name="Jarett J.K."/>
            <person name="Geller-Mcgrath D.E."/>
            <person name="Sieber C.M."/>
            <person name="Emerson J.B."/>
            <person name="Anantharaman K."/>
            <person name="Thomas B.C."/>
            <person name="Malmstrom R."/>
            <person name="Stieglmeier M."/>
            <person name="Klingl A."/>
            <person name="Woyke T."/>
            <person name="Ryan C.M."/>
            <person name="Banfield J.F."/>
        </authorList>
    </citation>
    <scope>NUCLEOTIDE SEQUENCE [LARGE SCALE GENOMIC DNA]</scope>
    <source>
        <strain evidence="7">CG22_combo_CG10-13_8_21_14_all_33_16</strain>
    </source>
</reference>
<name>A0A2H0C5B7_9BACT</name>
<evidence type="ECO:0000313" key="8">
    <source>
        <dbReference type="Proteomes" id="UP000230802"/>
    </source>
</evidence>
<evidence type="ECO:0000256" key="5">
    <source>
        <dbReference type="ARBA" id="ARBA00035525"/>
    </source>
</evidence>
<dbReference type="InterPro" id="IPR047863">
    <property type="entry name" value="Ribosomal_uS8_CS"/>
</dbReference>
<dbReference type="GO" id="GO:0005737">
    <property type="term" value="C:cytoplasm"/>
    <property type="evidence" value="ECO:0007669"/>
    <property type="project" value="UniProtKB-ARBA"/>
</dbReference>
<dbReference type="Gene3D" id="3.30.1490.10">
    <property type="match status" value="1"/>
</dbReference>
<dbReference type="InterPro" id="IPR035987">
    <property type="entry name" value="Ribosomal_uS8_sf"/>
</dbReference>
<dbReference type="InterPro" id="IPR000630">
    <property type="entry name" value="Ribosomal_uS8"/>
</dbReference>
<dbReference type="Proteomes" id="UP000230802">
    <property type="component" value="Unassembled WGS sequence"/>
</dbReference>
<dbReference type="PROSITE" id="PS00053">
    <property type="entry name" value="RIBOSOMAL_S8"/>
    <property type="match status" value="1"/>
</dbReference>
<evidence type="ECO:0000256" key="3">
    <source>
        <dbReference type="ARBA" id="ARBA00023274"/>
    </source>
</evidence>
<dbReference type="GO" id="GO:0006412">
    <property type="term" value="P:translation"/>
    <property type="evidence" value="ECO:0007669"/>
    <property type="project" value="InterPro"/>
</dbReference>
<dbReference type="SUPFAM" id="SSF56047">
    <property type="entry name" value="Ribosomal protein S8"/>
    <property type="match status" value="1"/>
</dbReference>
<dbReference type="Gene3D" id="3.30.1370.30">
    <property type="match status" value="1"/>
</dbReference>
<comment type="caution">
    <text evidence="7">The sequence shown here is derived from an EMBL/GenBank/DDBJ whole genome shotgun (WGS) entry which is preliminary data.</text>
</comment>
<dbReference type="AlphaFoldDB" id="A0A2H0C5B7"/>
<proteinExistence type="inferred from homology"/>
<evidence type="ECO:0000256" key="4">
    <source>
        <dbReference type="ARBA" id="ARBA00035258"/>
    </source>
</evidence>
<sequence length="141" mass="16135">MEKLPNVPQIKHKNMYTIGDLMIRLKNGYMSRKPSVECLYSNFSLALLDKLRQLEYIQSYSVGDDARKTITVELRYNDGRPAITGLKIFSKPGQRRYTSAKKLRPVLSNLGHAILSSPLGLITNHEARKKHVGGEFLFEIW</sequence>
<evidence type="ECO:0000313" key="7">
    <source>
        <dbReference type="EMBL" id="PIP64580.1"/>
    </source>
</evidence>
<dbReference type="Pfam" id="PF00410">
    <property type="entry name" value="Ribosomal_S8"/>
    <property type="match status" value="1"/>
</dbReference>
<dbReference type="GO" id="GO:1990904">
    <property type="term" value="C:ribonucleoprotein complex"/>
    <property type="evidence" value="ECO:0007669"/>
    <property type="project" value="UniProtKB-KW"/>
</dbReference>
<keyword evidence="3 6" id="KW-0687">Ribonucleoprotein</keyword>
<accession>A0A2H0C5B7</accession>
<evidence type="ECO:0000256" key="6">
    <source>
        <dbReference type="RuleBase" id="RU003660"/>
    </source>
</evidence>
<keyword evidence="2 6" id="KW-0689">Ribosomal protein</keyword>
<evidence type="ECO:0000256" key="1">
    <source>
        <dbReference type="ARBA" id="ARBA00006471"/>
    </source>
</evidence>
<protein>
    <recommendedName>
        <fullName evidence="4">Small ribosomal subunit protein uS8</fullName>
    </recommendedName>
    <alternativeName>
        <fullName evidence="5">30S ribosomal protein S8</fullName>
    </alternativeName>
</protein>
<gene>
    <name evidence="7" type="primary">rpsH</name>
    <name evidence="7" type="ORF">COW96_01715</name>
</gene>
<dbReference type="EMBL" id="PCTD01000073">
    <property type="protein sequence ID" value="PIP64580.1"/>
    <property type="molecule type" value="Genomic_DNA"/>
</dbReference>
<dbReference type="GO" id="GO:0005840">
    <property type="term" value="C:ribosome"/>
    <property type="evidence" value="ECO:0007669"/>
    <property type="project" value="UniProtKB-KW"/>
</dbReference>
<dbReference type="FunFam" id="3.30.1490.10:FF:000001">
    <property type="entry name" value="30S ribosomal protein S8"/>
    <property type="match status" value="1"/>
</dbReference>
<dbReference type="GO" id="GO:0003735">
    <property type="term" value="F:structural constituent of ribosome"/>
    <property type="evidence" value="ECO:0007669"/>
    <property type="project" value="InterPro"/>
</dbReference>